<gene>
    <name evidence="2" type="ORF">NPIL_323631</name>
</gene>
<name>A0A8X6UU85_NEPPI</name>
<keyword evidence="3" id="KW-1185">Reference proteome</keyword>
<keyword evidence="1" id="KW-0732">Signal</keyword>
<dbReference type="AlphaFoldDB" id="A0A8X6UU85"/>
<protein>
    <submittedName>
        <fullName evidence="2">Uncharacterized protein</fullName>
    </submittedName>
</protein>
<dbReference type="EMBL" id="BMAW01087077">
    <property type="protein sequence ID" value="GFU49896.1"/>
    <property type="molecule type" value="Genomic_DNA"/>
</dbReference>
<comment type="caution">
    <text evidence="2">The sequence shown here is derived from an EMBL/GenBank/DDBJ whole genome shotgun (WGS) entry which is preliminary data.</text>
</comment>
<evidence type="ECO:0000313" key="3">
    <source>
        <dbReference type="Proteomes" id="UP000887013"/>
    </source>
</evidence>
<organism evidence="2 3">
    <name type="scientific">Nephila pilipes</name>
    <name type="common">Giant wood spider</name>
    <name type="synonym">Nephila maculata</name>
    <dbReference type="NCBI Taxonomy" id="299642"/>
    <lineage>
        <taxon>Eukaryota</taxon>
        <taxon>Metazoa</taxon>
        <taxon>Ecdysozoa</taxon>
        <taxon>Arthropoda</taxon>
        <taxon>Chelicerata</taxon>
        <taxon>Arachnida</taxon>
        <taxon>Araneae</taxon>
        <taxon>Araneomorphae</taxon>
        <taxon>Entelegynae</taxon>
        <taxon>Araneoidea</taxon>
        <taxon>Nephilidae</taxon>
        <taxon>Nephila</taxon>
    </lineage>
</organism>
<accession>A0A8X6UU85</accession>
<dbReference type="Proteomes" id="UP000887013">
    <property type="component" value="Unassembled WGS sequence"/>
</dbReference>
<feature type="signal peptide" evidence="1">
    <location>
        <begin position="1"/>
        <end position="19"/>
    </location>
</feature>
<proteinExistence type="predicted"/>
<reference evidence="2" key="1">
    <citation type="submission" date="2020-08" db="EMBL/GenBank/DDBJ databases">
        <title>Multicomponent nature underlies the extraordinary mechanical properties of spider dragline silk.</title>
        <authorList>
            <person name="Kono N."/>
            <person name="Nakamura H."/>
            <person name="Mori M."/>
            <person name="Yoshida Y."/>
            <person name="Ohtoshi R."/>
            <person name="Malay A.D."/>
            <person name="Moran D.A.P."/>
            <person name="Tomita M."/>
            <person name="Numata K."/>
            <person name="Arakawa K."/>
        </authorList>
    </citation>
    <scope>NUCLEOTIDE SEQUENCE</scope>
</reference>
<evidence type="ECO:0000313" key="2">
    <source>
        <dbReference type="EMBL" id="GFU49896.1"/>
    </source>
</evidence>
<feature type="chain" id="PRO_5036464759" evidence="1">
    <location>
        <begin position="20"/>
        <end position="103"/>
    </location>
</feature>
<sequence>MLNCKLHAFLRTIFSLVECFLGSVRSSDLFLLERILSDKKELSNITEIGPFNLTFKTIFYEIPQVDNPEVLLAYASSVYSLQANQRYANALLPSSYCKDRTLE</sequence>
<evidence type="ECO:0000256" key="1">
    <source>
        <dbReference type="SAM" id="SignalP"/>
    </source>
</evidence>